<evidence type="ECO:0000313" key="5">
    <source>
        <dbReference type="EMBL" id="KAJ4331996.1"/>
    </source>
</evidence>
<dbReference type="Gene3D" id="3.40.50.300">
    <property type="entry name" value="P-loop containing nucleotide triphosphate hydrolases"/>
    <property type="match status" value="1"/>
</dbReference>
<dbReference type="InterPro" id="IPR027417">
    <property type="entry name" value="P-loop_NTPase"/>
</dbReference>
<dbReference type="Pfam" id="PF00271">
    <property type="entry name" value="Helicase_C"/>
    <property type="match status" value="1"/>
</dbReference>
<dbReference type="Proteomes" id="UP001140562">
    <property type="component" value="Unassembled WGS sequence"/>
</dbReference>
<dbReference type="GO" id="GO:0016787">
    <property type="term" value="F:hydrolase activity"/>
    <property type="evidence" value="ECO:0007669"/>
    <property type="project" value="UniProtKB-KW"/>
</dbReference>
<evidence type="ECO:0000259" key="4">
    <source>
        <dbReference type="PROSITE" id="PS51194"/>
    </source>
</evidence>
<keyword evidence="6" id="KW-1185">Reference proteome</keyword>
<organism evidence="5 6">
    <name type="scientific">Didymella glomerata</name>
    <dbReference type="NCBI Taxonomy" id="749621"/>
    <lineage>
        <taxon>Eukaryota</taxon>
        <taxon>Fungi</taxon>
        <taxon>Dikarya</taxon>
        <taxon>Ascomycota</taxon>
        <taxon>Pezizomycotina</taxon>
        <taxon>Dothideomycetes</taxon>
        <taxon>Pleosporomycetidae</taxon>
        <taxon>Pleosporales</taxon>
        <taxon>Pleosporineae</taxon>
        <taxon>Didymellaceae</taxon>
        <taxon>Didymella</taxon>
    </lineage>
</organism>
<reference evidence="5" key="1">
    <citation type="submission" date="2022-10" db="EMBL/GenBank/DDBJ databases">
        <title>Tapping the CABI collections for fungal endophytes: first genome assemblies for Collariella, Neodidymelliopsis, Ascochyta clinopodiicola, Didymella pomorum, Didymosphaeria variabile, Neocosmospora piperis and Neocucurbitaria cava.</title>
        <authorList>
            <person name="Hill R."/>
        </authorList>
    </citation>
    <scope>NUCLEOTIDE SEQUENCE</scope>
    <source>
        <strain evidence="5">IMI 360193</strain>
    </source>
</reference>
<dbReference type="InterPro" id="IPR038718">
    <property type="entry name" value="SNF2-like_sf"/>
</dbReference>
<dbReference type="GO" id="GO:0008094">
    <property type="term" value="F:ATP-dependent activity, acting on DNA"/>
    <property type="evidence" value="ECO:0007669"/>
    <property type="project" value="TreeGrafter"/>
</dbReference>
<dbReference type="GO" id="GO:0006281">
    <property type="term" value="P:DNA repair"/>
    <property type="evidence" value="ECO:0007669"/>
    <property type="project" value="TreeGrafter"/>
</dbReference>
<feature type="domain" description="Helicase C-terminal" evidence="4">
    <location>
        <begin position="333"/>
        <end position="494"/>
    </location>
</feature>
<dbReference type="InterPro" id="IPR050628">
    <property type="entry name" value="SNF2_RAD54_helicase_TF"/>
</dbReference>
<dbReference type="Pfam" id="PF00176">
    <property type="entry name" value="SNF2-rel_dom"/>
    <property type="match status" value="1"/>
</dbReference>
<keyword evidence="2" id="KW-0378">Hydrolase</keyword>
<dbReference type="GO" id="GO:0005634">
    <property type="term" value="C:nucleus"/>
    <property type="evidence" value="ECO:0007669"/>
    <property type="project" value="TreeGrafter"/>
</dbReference>
<gene>
    <name evidence="5" type="ORF">N0V87_008736</name>
</gene>
<dbReference type="PROSITE" id="PS51194">
    <property type="entry name" value="HELICASE_CTER"/>
    <property type="match status" value="1"/>
</dbReference>
<dbReference type="InterPro" id="IPR000330">
    <property type="entry name" value="SNF2_N"/>
</dbReference>
<dbReference type="AlphaFoldDB" id="A0A9W8WTI8"/>
<evidence type="ECO:0000256" key="3">
    <source>
        <dbReference type="ARBA" id="ARBA00022840"/>
    </source>
</evidence>
<dbReference type="OrthoDB" id="3799516at2759"/>
<keyword evidence="3" id="KW-0067">ATP-binding</keyword>
<dbReference type="InterPro" id="IPR001650">
    <property type="entry name" value="Helicase_C-like"/>
</dbReference>
<dbReference type="SUPFAM" id="SSF52540">
    <property type="entry name" value="P-loop containing nucleoside triphosphate hydrolases"/>
    <property type="match status" value="1"/>
</dbReference>
<dbReference type="CDD" id="cd18793">
    <property type="entry name" value="SF2_C_SNF"/>
    <property type="match status" value="1"/>
</dbReference>
<keyword evidence="1" id="KW-0547">Nucleotide-binding</keyword>
<sequence length="506" mass="57373">MYYKDRNGRPASKEFGTSYTTSQLLEFSVIITTYGMIRKQKSSMDRFLAHWERWIGRSQKVQKPDYEDFPFFMISWWQIVLDEAHIVSNPFTAVSQAVCQLEGEYRIAITGTPLQNKIIEVQGLMAFLHIEPWQDFNAFMQVFGPTKLKITGDSKANEQMDLLAIFICSLRAIMLRLKVGDTFNGQQVANFKHVQPTWIREDLTSEQQNFQNLVKFVWDPMSRAEHLLAKKDGLDVGVLGRDDILPAIIEARLACLHPACVWAKYNDPDELSVDEILEDLPEDFKDVFKLALSQPSGDTSSHSNDSNKLQASDDRRKTFRAWASLGTNWSSPRINKTCEIICGQIPRGRKIIVLCEWLCGLDILHAALESYGHEVLRYDGSSTSKERNGALNKFRLDSSCYVLLMTIRAGGLGLNLQIAKVVVHLNCSWNPAVTDQGTARVVRDGNDDDLEVFRFVANDSMESYVLRTADSKRSMASQVLDPDEDIVTRISDAAGWDPYIYEAKVS</sequence>
<dbReference type="Gene3D" id="3.40.50.10810">
    <property type="entry name" value="Tandem AAA-ATPase domain"/>
    <property type="match status" value="1"/>
</dbReference>
<dbReference type="GO" id="GO:0005524">
    <property type="term" value="F:ATP binding"/>
    <property type="evidence" value="ECO:0007669"/>
    <property type="project" value="UniProtKB-KW"/>
</dbReference>
<dbReference type="EMBL" id="JAPEUV010000131">
    <property type="protein sequence ID" value="KAJ4331996.1"/>
    <property type="molecule type" value="Genomic_DNA"/>
</dbReference>
<dbReference type="SMART" id="SM00490">
    <property type="entry name" value="HELICc"/>
    <property type="match status" value="1"/>
</dbReference>
<evidence type="ECO:0000256" key="1">
    <source>
        <dbReference type="ARBA" id="ARBA00022741"/>
    </source>
</evidence>
<dbReference type="InterPro" id="IPR049730">
    <property type="entry name" value="SNF2/RAD54-like_C"/>
</dbReference>
<comment type="caution">
    <text evidence="5">The sequence shown here is derived from an EMBL/GenBank/DDBJ whole genome shotgun (WGS) entry which is preliminary data.</text>
</comment>
<evidence type="ECO:0000256" key="2">
    <source>
        <dbReference type="ARBA" id="ARBA00022801"/>
    </source>
</evidence>
<protein>
    <recommendedName>
        <fullName evidence="4">Helicase C-terminal domain-containing protein</fullName>
    </recommendedName>
</protein>
<evidence type="ECO:0000313" key="6">
    <source>
        <dbReference type="Proteomes" id="UP001140562"/>
    </source>
</evidence>
<accession>A0A9W8WTI8</accession>
<name>A0A9W8WTI8_9PLEO</name>
<dbReference type="PANTHER" id="PTHR45626">
    <property type="entry name" value="TRANSCRIPTION TERMINATION FACTOR 2-RELATED"/>
    <property type="match status" value="1"/>
</dbReference>
<proteinExistence type="predicted"/>